<feature type="region of interest" description="Disordered" evidence="1">
    <location>
        <begin position="236"/>
        <end position="255"/>
    </location>
</feature>
<organism evidence="2 3">
    <name type="scientific">Xyrichtys novacula</name>
    <name type="common">Pearly razorfish</name>
    <name type="synonym">Hemipteronotus novacula</name>
    <dbReference type="NCBI Taxonomy" id="13765"/>
    <lineage>
        <taxon>Eukaryota</taxon>
        <taxon>Metazoa</taxon>
        <taxon>Chordata</taxon>
        <taxon>Craniata</taxon>
        <taxon>Vertebrata</taxon>
        <taxon>Euteleostomi</taxon>
        <taxon>Actinopterygii</taxon>
        <taxon>Neopterygii</taxon>
        <taxon>Teleostei</taxon>
        <taxon>Neoteleostei</taxon>
        <taxon>Acanthomorphata</taxon>
        <taxon>Eupercaria</taxon>
        <taxon>Labriformes</taxon>
        <taxon>Labridae</taxon>
        <taxon>Xyrichtys</taxon>
    </lineage>
</organism>
<evidence type="ECO:0000256" key="1">
    <source>
        <dbReference type="SAM" id="MobiDB-lite"/>
    </source>
</evidence>
<accession>A0AAV1F304</accession>
<proteinExistence type="predicted"/>
<protein>
    <submittedName>
        <fullName evidence="2">Uncharacterized protein LOC117830764</fullName>
    </submittedName>
</protein>
<dbReference type="EMBL" id="OY660867">
    <property type="protein sequence ID" value="CAJ1055007.1"/>
    <property type="molecule type" value="Genomic_DNA"/>
</dbReference>
<evidence type="ECO:0000313" key="2">
    <source>
        <dbReference type="EMBL" id="CAJ1055007.1"/>
    </source>
</evidence>
<dbReference type="Proteomes" id="UP001178508">
    <property type="component" value="Chromosome 4"/>
</dbReference>
<evidence type="ECO:0000313" key="3">
    <source>
        <dbReference type="Proteomes" id="UP001178508"/>
    </source>
</evidence>
<gene>
    <name evidence="2" type="ORF">XNOV1_A041812</name>
</gene>
<name>A0AAV1F304_XYRNO</name>
<sequence>MPKAQQYITSSKTQDDLSPDVFRVSEERIHTLLGDSIAQTFSEIFQVQGQACIFLDNLSQLVTEEVALKVNFILSVAIKTPVSSLQKQAFFVSSTISCISTLDDMVVCTAGILSQCFAELDSKLKQHLCLEGFSKKTIMESVDEDKPKAEAEPHEEMLEIVVPFHMSNSPHEPQEEFASGLPTSSVEDIYLDQDLPETQKSTVSSLRVFKEKLMSDSFVYADSKAVSSVLAKKFMNSNKSGSSCTENASETSKKR</sequence>
<keyword evidence="3" id="KW-1185">Reference proteome</keyword>
<dbReference type="AlphaFoldDB" id="A0AAV1F304"/>
<reference evidence="2" key="1">
    <citation type="submission" date="2023-08" db="EMBL/GenBank/DDBJ databases">
        <authorList>
            <person name="Alioto T."/>
            <person name="Alioto T."/>
            <person name="Gomez Garrido J."/>
        </authorList>
    </citation>
    <scope>NUCLEOTIDE SEQUENCE</scope>
</reference>